<reference evidence="6 7" key="1">
    <citation type="submission" date="2015-11" db="EMBL/GenBank/DDBJ databases">
        <title>Genomic analysis of 38 Legionella species identifies large and diverse effector repertoires.</title>
        <authorList>
            <person name="Burstein D."/>
            <person name="Amaro F."/>
            <person name="Zusman T."/>
            <person name="Lifshitz Z."/>
            <person name="Cohen O."/>
            <person name="Gilbert J.A."/>
            <person name="Pupko T."/>
            <person name="Shuman H.A."/>
            <person name="Segal G."/>
        </authorList>
    </citation>
    <scope>NUCLEOTIDE SEQUENCE [LARGE SCALE GENOMIC DNA]</scope>
    <source>
        <strain evidence="6 7">ATCC 49505</strain>
    </source>
</reference>
<comment type="caution">
    <text evidence="6">The sequence shown here is derived from an EMBL/GenBank/DDBJ whole genome shotgun (WGS) entry which is preliminary data.</text>
</comment>
<dbReference type="Pfam" id="PF01951">
    <property type="entry name" value="Archease"/>
    <property type="match status" value="1"/>
</dbReference>
<name>A0A0W0VS13_9GAMM</name>
<evidence type="ECO:0000259" key="5">
    <source>
        <dbReference type="Pfam" id="PF01951"/>
    </source>
</evidence>
<comment type="similarity">
    <text evidence="1">Belongs to the archease family.</text>
</comment>
<keyword evidence="7" id="KW-1185">Reference proteome</keyword>
<feature type="domain" description="Archease" evidence="5">
    <location>
        <begin position="7"/>
        <end position="137"/>
    </location>
</feature>
<evidence type="ECO:0000256" key="3">
    <source>
        <dbReference type="ARBA" id="ARBA00022723"/>
    </source>
</evidence>
<evidence type="ECO:0000313" key="7">
    <source>
        <dbReference type="Proteomes" id="UP000054997"/>
    </source>
</evidence>
<keyword evidence="2" id="KW-0819">tRNA processing</keyword>
<accession>A0A0W0VS13</accession>
<evidence type="ECO:0000313" key="6">
    <source>
        <dbReference type="EMBL" id="KTD22585.1"/>
    </source>
</evidence>
<dbReference type="SUPFAM" id="SSF69819">
    <property type="entry name" value="MTH1598-like"/>
    <property type="match status" value="1"/>
</dbReference>
<dbReference type="PANTHER" id="PTHR12682">
    <property type="entry name" value="ARCHEASE"/>
    <property type="match status" value="1"/>
</dbReference>
<organism evidence="6 7">
    <name type="scientific">Legionella londiniensis</name>
    <dbReference type="NCBI Taxonomy" id="45068"/>
    <lineage>
        <taxon>Bacteria</taxon>
        <taxon>Pseudomonadati</taxon>
        <taxon>Pseudomonadota</taxon>
        <taxon>Gammaproteobacteria</taxon>
        <taxon>Legionellales</taxon>
        <taxon>Legionellaceae</taxon>
        <taxon>Legionella</taxon>
    </lineage>
</organism>
<dbReference type="InterPro" id="IPR002804">
    <property type="entry name" value="Archease"/>
</dbReference>
<dbReference type="STRING" id="45068.Llon_0459"/>
<dbReference type="AlphaFoldDB" id="A0A0W0VS13"/>
<dbReference type="RefSeq" id="WP_058528477.1">
    <property type="nucleotide sequence ID" value="NZ_CAAAHZ010000001.1"/>
</dbReference>
<dbReference type="PATRIC" id="fig|45068.5.peg.494"/>
<keyword evidence="3" id="KW-0479">Metal-binding</keyword>
<keyword evidence="4" id="KW-0106">Calcium</keyword>
<evidence type="ECO:0000256" key="1">
    <source>
        <dbReference type="ARBA" id="ARBA00007963"/>
    </source>
</evidence>
<dbReference type="GO" id="GO:0008033">
    <property type="term" value="P:tRNA processing"/>
    <property type="evidence" value="ECO:0007669"/>
    <property type="project" value="UniProtKB-KW"/>
</dbReference>
<dbReference type="InterPro" id="IPR023572">
    <property type="entry name" value="Archease_dom"/>
</dbReference>
<dbReference type="EMBL" id="LNYK01000007">
    <property type="protein sequence ID" value="KTD22585.1"/>
    <property type="molecule type" value="Genomic_DNA"/>
</dbReference>
<gene>
    <name evidence="6" type="ORF">Llon_0459</name>
</gene>
<evidence type="ECO:0000256" key="4">
    <source>
        <dbReference type="ARBA" id="ARBA00022837"/>
    </source>
</evidence>
<sequence>MISDENYFDHDADIGIIGHGKTVEECFINAAEAMFALTADLSLVHAHSSVNLEFREQDLELAFVTWLNLLLAKSQTENRVFSRFQLYRTNELWKGKAWGEKWRDDIVRGIEVKGATLTMLSVKQTNNRWIAQCVVDV</sequence>
<protein>
    <recommendedName>
        <fullName evidence="5">Archease domain-containing protein</fullName>
    </recommendedName>
</protein>
<dbReference type="PANTHER" id="PTHR12682:SF11">
    <property type="entry name" value="PROTEIN ARCHEASE"/>
    <property type="match status" value="1"/>
</dbReference>
<dbReference type="Proteomes" id="UP000054997">
    <property type="component" value="Unassembled WGS sequence"/>
</dbReference>
<evidence type="ECO:0000256" key="2">
    <source>
        <dbReference type="ARBA" id="ARBA00022694"/>
    </source>
</evidence>
<dbReference type="InterPro" id="IPR036820">
    <property type="entry name" value="Archease_dom_sf"/>
</dbReference>
<proteinExistence type="inferred from homology"/>
<dbReference type="Gene3D" id="3.55.10.10">
    <property type="entry name" value="Archease domain"/>
    <property type="match status" value="1"/>
</dbReference>
<dbReference type="GO" id="GO:0046872">
    <property type="term" value="F:metal ion binding"/>
    <property type="evidence" value="ECO:0007669"/>
    <property type="project" value="UniProtKB-KW"/>
</dbReference>